<reference evidence="2 3" key="1">
    <citation type="journal article" date="2016" name="Nat. Commun.">
        <title>Thousands of microbial genomes shed light on interconnected biogeochemical processes in an aquifer system.</title>
        <authorList>
            <person name="Anantharaman K."/>
            <person name="Brown C.T."/>
            <person name="Hug L.A."/>
            <person name="Sharon I."/>
            <person name="Castelle C.J."/>
            <person name="Probst A.J."/>
            <person name="Thomas B.C."/>
            <person name="Singh A."/>
            <person name="Wilkins M.J."/>
            <person name="Karaoz U."/>
            <person name="Brodie E.L."/>
            <person name="Williams K.H."/>
            <person name="Hubbard S.S."/>
            <person name="Banfield J.F."/>
        </authorList>
    </citation>
    <scope>NUCLEOTIDE SEQUENCE [LARGE SCALE GENOMIC DNA]</scope>
</reference>
<comment type="caution">
    <text evidence="2">The sequence shown here is derived from an EMBL/GenBank/DDBJ whole genome shotgun (WGS) entry which is preliminary data.</text>
</comment>
<sequence length="267" mass="30817">MKKFFVSIYILISLMAMTAGCRAVKFQGLSSEDSLGALSGKQEQKIRVYERLKYSIRWMGVEVGTAEGKVEGIEKVKGRDAYHISLRVLSNSVINLIYPVVDEHHTYIDVKDLHTLRYEKNLQEGRYRANEVTEYDQEGHTALFHALRSGDQKEMLIPKHVQDQLSCGYWFRLQPMKPSDTIHIPVNADEKNWDLQVDILKYNRLQIENLGYFDAVEVEPHAKFQGVFVRRGKVRAWQGIDERRIPLMMQTTIPVLGTVSAILVEYE</sequence>
<dbReference type="PROSITE" id="PS51257">
    <property type="entry name" value="PROKAR_LIPOPROTEIN"/>
    <property type="match status" value="1"/>
</dbReference>
<protein>
    <recommendedName>
        <fullName evidence="4">DUF3108 domain-containing protein</fullName>
    </recommendedName>
</protein>
<dbReference type="InterPro" id="IPR021457">
    <property type="entry name" value="DUF3108"/>
</dbReference>
<feature type="chain" id="PRO_5009576658" description="DUF3108 domain-containing protein" evidence="1">
    <location>
        <begin position="19"/>
        <end position="267"/>
    </location>
</feature>
<dbReference type="AlphaFoldDB" id="A0A1G1L200"/>
<accession>A0A1G1L200</accession>
<proteinExistence type="predicted"/>
<dbReference type="Proteomes" id="UP000178187">
    <property type="component" value="Unassembled WGS sequence"/>
</dbReference>
<dbReference type="Pfam" id="PF11306">
    <property type="entry name" value="DUF3108"/>
    <property type="match status" value="1"/>
</dbReference>
<evidence type="ECO:0000313" key="3">
    <source>
        <dbReference type="Proteomes" id="UP000178187"/>
    </source>
</evidence>
<evidence type="ECO:0000313" key="2">
    <source>
        <dbReference type="EMBL" id="OGW99171.1"/>
    </source>
</evidence>
<name>A0A1G1L200_9BACT</name>
<keyword evidence="1" id="KW-0732">Signal</keyword>
<evidence type="ECO:0000256" key="1">
    <source>
        <dbReference type="SAM" id="SignalP"/>
    </source>
</evidence>
<organism evidence="2 3">
    <name type="scientific">Candidatus Danuiimicrobium aquiferis</name>
    <dbReference type="NCBI Taxonomy" id="1801832"/>
    <lineage>
        <taxon>Bacteria</taxon>
        <taxon>Pseudomonadati</taxon>
        <taxon>Candidatus Omnitrophota</taxon>
        <taxon>Candidatus Danuiimicrobium</taxon>
    </lineage>
</organism>
<gene>
    <name evidence="2" type="ORF">A3G33_10085</name>
</gene>
<feature type="signal peptide" evidence="1">
    <location>
        <begin position="1"/>
        <end position="18"/>
    </location>
</feature>
<dbReference type="EMBL" id="MHFR01000013">
    <property type="protein sequence ID" value="OGW99171.1"/>
    <property type="molecule type" value="Genomic_DNA"/>
</dbReference>
<evidence type="ECO:0008006" key="4">
    <source>
        <dbReference type="Google" id="ProtNLM"/>
    </source>
</evidence>